<name>A0A2M7K950_9BACT</name>
<dbReference type="EMBL" id="PFIP01000055">
    <property type="protein sequence ID" value="PIX34663.1"/>
    <property type="molecule type" value="Genomic_DNA"/>
</dbReference>
<comment type="caution">
    <text evidence="1">The sequence shown here is derived from an EMBL/GenBank/DDBJ whole genome shotgun (WGS) entry which is preliminary data.</text>
</comment>
<proteinExistence type="predicted"/>
<feature type="non-terminal residue" evidence="1">
    <location>
        <position position="70"/>
    </location>
</feature>
<evidence type="ECO:0000313" key="1">
    <source>
        <dbReference type="EMBL" id="PIX34663.1"/>
    </source>
</evidence>
<sequence length="70" mass="7508">MLKKINLLLLLVLTCVVLLVLPVMAQTSEGPIVIYFFPGGTPGSTFATVVYNGAQAAAEILGNRVEVRYL</sequence>
<dbReference type="AlphaFoldDB" id="A0A2M7K950"/>
<accession>A0A2M7K950</accession>
<reference evidence="2" key="1">
    <citation type="submission" date="2017-09" db="EMBL/GenBank/DDBJ databases">
        <title>Depth-based differentiation of microbial function through sediment-hosted aquifers and enrichment of novel symbionts in the deep terrestrial subsurface.</title>
        <authorList>
            <person name="Probst A.J."/>
            <person name="Ladd B."/>
            <person name="Jarett J.K."/>
            <person name="Geller-Mcgrath D.E."/>
            <person name="Sieber C.M."/>
            <person name="Emerson J.B."/>
            <person name="Anantharaman K."/>
            <person name="Thomas B.C."/>
            <person name="Malmstrom R."/>
            <person name="Stieglmeier M."/>
            <person name="Klingl A."/>
            <person name="Woyke T."/>
            <person name="Ryan C.M."/>
            <person name="Banfield J.F."/>
        </authorList>
    </citation>
    <scope>NUCLEOTIDE SEQUENCE [LARGE SCALE GENOMIC DNA]</scope>
</reference>
<protein>
    <submittedName>
        <fullName evidence="1">Uncharacterized protein</fullName>
    </submittedName>
</protein>
<evidence type="ECO:0000313" key="2">
    <source>
        <dbReference type="Proteomes" id="UP000231493"/>
    </source>
</evidence>
<gene>
    <name evidence="1" type="ORF">COZ58_03120</name>
</gene>
<organism evidence="1 2">
    <name type="scientific">Candidatus Infernicultor aquiphilus</name>
    <dbReference type="NCBI Taxonomy" id="1805029"/>
    <lineage>
        <taxon>Bacteria</taxon>
        <taxon>Pseudomonadati</taxon>
        <taxon>Atribacterota</taxon>
        <taxon>Candidatus Phoenicimicrobiia</taxon>
        <taxon>Candidatus Pheonicimicrobiales</taxon>
        <taxon>Candidatus Phoenicimicrobiaceae</taxon>
        <taxon>Candidatus Infernicultor</taxon>
    </lineage>
</organism>
<dbReference type="Proteomes" id="UP000231493">
    <property type="component" value="Unassembled WGS sequence"/>
</dbReference>